<name>A0A0F3GS37_9BACT</name>
<dbReference type="AlphaFoldDB" id="A0A0F3GS37"/>
<protein>
    <submittedName>
        <fullName evidence="1">Tryptophan synthase subunit beta</fullName>
    </submittedName>
</protein>
<comment type="caution">
    <text evidence="1">The sequence shown here is derived from an EMBL/GenBank/DDBJ whole genome shotgun (WGS) entry which is preliminary data.</text>
</comment>
<accession>A0A0F3GS37</accession>
<evidence type="ECO:0000313" key="2">
    <source>
        <dbReference type="Proteomes" id="UP000033423"/>
    </source>
</evidence>
<proteinExistence type="predicted"/>
<organism evidence="1 2">
    <name type="scientific">Candidatus Magnetobacterium bavaricum</name>
    <dbReference type="NCBI Taxonomy" id="29290"/>
    <lineage>
        <taxon>Bacteria</taxon>
        <taxon>Pseudomonadati</taxon>
        <taxon>Nitrospirota</taxon>
        <taxon>Thermodesulfovibrionia</taxon>
        <taxon>Thermodesulfovibrionales</taxon>
        <taxon>Candidatus Magnetobacteriaceae</taxon>
        <taxon>Candidatus Magnetobacterium</taxon>
    </lineage>
</organism>
<gene>
    <name evidence="1" type="ORF">MBAV_003096</name>
</gene>
<reference evidence="1 2" key="1">
    <citation type="submission" date="2015-02" db="EMBL/GenBank/DDBJ databases">
        <title>Single-cell genomics of uncultivated deep-branching MTB reveals a conserved set of magnetosome genes.</title>
        <authorList>
            <person name="Kolinko S."/>
            <person name="Richter M."/>
            <person name="Glockner F.O."/>
            <person name="Brachmann A."/>
            <person name="Schuler D."/>
        </authorList>
    </citation>
    <scope>NUCLEOTIDE SEQUENCE [LARGE SCALE GENOMIC DNA]</scope>
    <source>
        <strain evidence="1">TM-1</strain>
    </source>
</reference>
<sequence>MVALIAETFAAKDNARKRKDIIDQLAATDAGMIRIIEDVIDALVAKSIITINDLPEAARTKLSARATLRGELS</sequence>
<dbReference type="Proteomes" id="UP000033423">
    <property type="component" value="Unassembled WGS sequence"/>
</dbReference>
<evidence type="ECO:0000313" key="1">
    <source>
        <dbReference type="EMBL" id="KJU84711.1"/>
    </source>
</evidence>
<dbReference type="EMBL" id="LACI01001330">
    <property type="protein sequence ID" value="KJU84711.1"/>
    <property type="molecule type" value="Genomic_DNA"/>
</dbReference>
<keyword evidence="2" id="KW-1185">Reference proteome</keyword>